<evidence type="ECO:0000256" key="4">
    <source>
        <dbReference type="ARBA" id="ARBA00016218"/>
    </source>
</evidence>
<keyword evidence="8" id="KW-0067">ATP-binding</keyword>
<evidence type="ECO:0000256" key="1">
    <source>
        <dbReference type="ARBA" id="ARBA00005051"/>
    </source>
</evidence>
<dbReference type="SUPFAM" id="SSF55083">
    <property type="entry name" value="6-hydroxymethyl-7,8-dihydropterin pyrophosphokinase, HPPK"/>
    <property type="match status" value="1"/>
</dbReference>
<evidence type="ECO:0000256" key="11">
    <source>
        <dbReference type="ARBA" id="ARBA00029766"/>
    </source>
</evidence>
<comment type="pathway">
    <text evidence="1">Cofactor biosynthesis; tetrahydrofolate biosynthesis; 2-amino-4-hydroxy-6-hydroxymethyl-7,8-dihydropteridine diphosphate from 7,8-dihydroneopterin triphosphate: step 4/4.</text>
</comment>
<evidence type="ECO:0000259" key="13">
    <source>
        <dbReference type="Pfam" id="PF01288"/>
    </source>
</evidence>
<name>A0A975P526_9RHOB</name>
<evidence type="ECO:0000256" key="6">
    <source>
        <dbReference type="ARBA" id="ARBA00022741"/>
    </source>
</evidence>
<evidence type="ECO:0000256" key="2">
    <source>
        <dbReference type="ARBA" id="ARBA00005810"/>
    </source>
</evidence>
<keyword evidence="15" id="KW-1185">Reference proteome</keyword>
<keyword evidence="5 14" id="KW-0808">Transferase</keyword>
<dbReference type="GO" id="GO:0046656">
    <property type="term" value="P:folic acid biosynthetic process"/>
    <property type="evidence" value="ECO:0007669"/>
    <property type="project" value="UniProtKB-KW"/>
</dbReference>
<dbReference type="GO" id="GO:0016301">
    <property type="term" value="F:kinase activity"/>
    <property type="evidence" value="ECO:0007669"/>
    <property type="project" value="UniProtKB-KW"/>
</dbReference>
<reference evidence="14" key="1">
    <citation type="submission" date="2021-06" db="EMBL/GenBank/DDBJ databases">
        <title>Direct submission.</title>
        <authorList>
            <person name="Lee C.-S."/>
            <person name="Jin L."/>
        </authorList>
    </citation>
    <scope>NUCLEOTIDE SEQUENCE</scope>
    <source>
        <strain evidence="14">Con5</strain>
    </source>
</reference>
<dbReference type="EC" id="2.7.6.3" evidence="3"/>
<proteinExistence type="inferred from homology"/>
<dbReference type="PANTHER" id="PTHR43071">
    <property type="entry name" value="2-AMINO-4-HYDROXY-6-HYDROXYMETHYLDIHYDROPTERIDINE PYROPHOSPHOKINASE"/>
    <property type="match status" value="1"/>
</dbReference>
<feature type="domain" description="7,8-dihydro-6-hydroxymethylpterin-pyrophosphokinase" evidence="13">
    <location>
        <begin position="11"/>
        <end position="161"/>
    </location>
</feature>
<evidence type="ECO:0000256" key="8">
    <source>
        <dbReference type="ARBA" id="ARBA00022840"/>
    </source>
</evidence>
<comment type="similarity">
    <text evidence="2">Belongs to the HPPK family.</text>
</comment>
<gene>
    <name evidence="14" type="primary">folK</name>
    <name evidence="14" type="ORF">KM031_11620</name>
</gene>
<evidence type="ECO:0000313" key="15">
    <source>
        <dbReference type="Proteomes" id="UP000679352"/>
    </source>
</evidence>
<dbReference type="Proteomes" id="UP000679352">
    <property type="component" value="Chromosome"/>
</dbReference>
<evidence type="ECO:0000256" key="5">
    <source>
        <dbReference type="ARBA" id="ARBA00022679"/>
    </source>
</evidence>
<dbReference type="RefSeq" id="WP_215504744.1">
    <property type="nucleotide sequence ID" value="NZ_JAHHWR010000003.1"/>
</dbReference>
<protein>
    <recommendedName>
        <fullName evidence="4">2-amino-4-hydroxy-6-hydroxymethyldihydropteridine pyrophosphokinase</fullName>
        <ecNumber evidence="3">2.7.6.3</ecNumber>
    </recommendedName>
    <alternativeName>
        <fullName evidence="11">6-hydroxymethyl-7,8-dihydropterin pyrophosphokinase</fullName>
    </alternativeName>
    <alternativeName>
        <fullName evidence="12">7,8-dihydro-6-hydroxymethylpterin-pyrophosphokinase</fullName>
    </alternativeName>
</protein>
<dbReference type="PANTHER" id="PTHR43071:SF1">
    <property type="entry name" value="2-AMINO-4-HYDROXY-6-HYDROXYMETHYLDIHYDROPTERIDINE PYROPHOSPHOKINASE"/>
    <property type="match status" value="1"/>
</dbReference>
<dbReference type="InterPro" id="IPR000550">
    <property type="entry name" value="Hppk"/>
</dbReference>
<evidence type="ECO:0000256" key="12">
    <source>
        <dbReference type="ARBA" id="ARBA00033413"/>
    </source>
</evidence>
<dbReference type="Pfam" id="PF01288">
    <property type="entry name" value="HPPK"/>
    <property type="match status" value="1"/>
</dbReference>
<evidence type="ECO:0000256" key="9">
    <source>
        <dbReference type="ARBA" id="ARBA00022909"/>
    </source>
</evidence>
<evidence type="ECO:0000256" key="7">
    <source>
        <dbReference type="ARBA" id="ARBA00022777"/>
    </source>
</evidence>
<accession>A0A975P526</accession>
<comment type="function">
    <text evidence="10">Catalyzes the transfer of pyrophosphate from adenosine triphosphate (ATP) to 6-hydroxymethyl-7,8-dihydropterin, an enzymatic step in folate biosynthesis pathway.</text>
</comment>
<dbReference type="EMBL" id="CP076361">
    <property type="protein sequence ID" value="QWK89492.1"/>
    <property type="molecule type" value="Genomic_DNA"/>
</dbReference>
<dbReference type="GO" id="GO:0005524">
    <property type="term" value="F:ATP binding"/>
    <property type="evidence" value="ECO:0007669"/>
    <property type="project" value="UniProtKB-KW"/>
</dbReference>
<dbReference type="InterPro" id="IPR035907">
    <property type="entry name" value="Hppk_sf"/>
</dbReference>
<organism evidence="14 15">
    <name type="scientific">Gemmobacter fulvus</name>
    <dbReference type="NCBI Taxonomy" id="2840474"/>
    <lineage>
        <taxon>Bacteria</taxon>
        <taxon>Pseudomonadati</taxon>
        <taxon>Pseudomonadota</taxon>
        <taxon>Alphaproteobacteria</taxon>
        <taxon>Rhodobacterales</taxon>
        <taxon>Paracoccaceae</taxon>
        <taxon>Gemmobacter</taxon>
    </lineage>
</organism>
<keyword evidence="6" id="KW-0547">Nucleotide-binding</keyword>
<dbReference type="KEGG" id="gfu:KM031_11620"/>
<keyword evidence="9" id="KW-0289">Folate biosynthesis</keyword>
<keyword evidence="7" id="KW-0418">Kinase</keyword>
<dbReference type="NCBIfam" id="TIGR01498">
    <property type="entry name" value="folK"/>
    <property type="match status" value="1"/>
</dbReference>
<evidence type="ECO:0000313" key="14">
    <source>
        <dbReference type="EMBL" id="QWK89492.1"/>
    </source>
</evidence>
<dbReference type="Gene3D" id="3.30.70.560">
    <property type="entry name" value="7,8-Dihydro-6-hydroxymethylpterin-pyrophosphokinase HPPK"/>
    <property type="match status" value="1"/>
</dbReference>
<evidence type="ECO:0000256" key="3">
    <source>
        <dbReference type="ARBA" id="ARBA00013253"/>
    </source>
</evidence>
<sequence length="191" mass="20218">MTLPTASHALVAFGANLPFADMPPAETLRAALAALVEEGFPLLRVSRIYASPCFPTGAGPDYVNGAAVIDAGGRSAAEVLAALHRIEARFGRERATRWGMRTLDLDLIALGGLVLPDAATQQAWRDLPADQQARLAPDHLILPHPRMQDRAFVLVPLAEVAGDWVHPLLGKTVCALRDALPAAALAELALA</sequence>
<dbReference type="CDD" id="cd00483">
    <property type="entry name" value="HPPK"/>
    <property type="match status" value="1"/>
</dbReference>
<dbReference type="AlphaFoldDB" id="A0A975P526"/>
<dbReference type="GO" id="GO:0003848">
    <property type="term" value="F:2-amino-4-hydroxy-6-hydroxymethyldihydropteridine diphosphokinase activity"/>
    <property type="evidence" value="ECO:0007669"/>
    <property type="project" value="UniProtKB-EC"/>
</dbReference>
<evidence type="ECO:0000256" key="10">
    <source>
        <dbReference type="ARBA" id="ARBA00029409"/>
    </source>
</evidence>